<keyword evidence="18" id="KW-1185">Reference proteome</keyword>
<evidence type="ECO:0000256" key="5">
    <source>
        <dbReference type="ARBA" id="ARBA00022729"/>
    </source>
</evidence>
<dbReference type="EMBL" id="CAJHJT010000001">
    <property type="protein sequence ID" value="CAD6992253.1"/>
    <property type="molecule type" value="Genomic_DNA"/>
</dbReference>
<evidence type="ECO:0000256" key="7">
    <source>
        <dbReference type="ARBA" id="ARBA00022833"/>
    </source>
</evidence>
<feature type="disulfide bond" evidence="13">
    <location>
        <begin position="596"/>
        <end position="600"/>
    </location>
</feature>
<keyword evidence="11" id="KW-0326">Glycosidase</keyword>
<evidence type="ECO:0000256" key="15">
    <source>
        <dbReference type="SAM" id="SignalP"/>
    </source>
</evidence>
<keyword evidence="9" id="KW-0325">Glycoprotein</keyword>
<dbReference type="PIRSF" id="PIRSF000948">
    <property type="entry name" value="Sphingomy_PDE"/>
    <property type="match status" value="1"/>
</dbReference>
<evidence type="ECO:0000256" key="8">
    <source>
        <dbReference type="ARBA" id="ARBA00023157"/>
    </source>
</evidence>
<feature type="signal peptide" evidence="15">
    <location>
        <begin position="1"/>
        <end position="15"/>
    </location>
</feature>
<feature type="disulfide bond" evidence="13">
    <location>
        <begin position="96"/>
        <end position="168"/>
    </location>
</feature>
<dbReference type="GO" id="GO:0016020">
    <property type="term" value="C:membrane"/>
    <property type="evidence" value="ECO:0007669"/>
    <property type="project" value="GOC"/>
</dbReference>
<dbReference type="GO" id="GO:0046513">
    <property type="term" value="P:ceramide biosynthetic process"/>
    <property type="evidence" value="ECO:0007669"/>
    <property type="project" value="TreeGrafter"/>
</dbReference>
<keyword evidence="6 11" id="KW-0378">Hydrolase</keyword>
<keyword evidence="3" id="KW-0964">Secreted</keyword>
<evidence type="ECO:0000256" key="9">
    <source>
        <dbReference type="ARBA" id="ARBA00023180"/>
    </source>
</evidence>
<evidence type="ECO:0000256" key="11">
    <source>
        <dbReference type="PIRNR" id="PIRNR000948"/>
    </source>
</evidence>
<dbReference type="Proteomes" id="UP000606786">
    <property type="component" value="Unassembled WGS sequence"/>
</dbReference>
<comment type="cofactor">
    <cofactor evidence="12">
        <name>Zn(2+)</name>
        <dbReference type="ChEBI" id="CHEBI:29105"/>
    </cofactor>
    <text evidence="12">Binds 2 Zn(2+) ions per subunit.</text>
</comment>
<dbReference type="AlphaFoldDB" id="A0A811U490"/>
<feature type="domain" description="Saposin B-type" evidence="16">
    <location>
        <begin position="89"/>
        <end position="181"/>
    </location>
</feature>
<dbReference type="GO" id="GO:0005764">
    <property type="term" value="C:lysosome"/>
    <property type="evidence" value="ECO:0007669"/>
    <property type="project" value="TreeGrafter"/>
</dbReference>
<feature type="disulfide bond" evidence="13">
    <location>
        <begin position="131"/>
        <end position="142"/>
    </location>
</feature>
<feature type="chain" id="PRO_5032381772" description="Sphingomyelin phosphodiesterase" evidence="15">
    <location>
        <begin position="16"/>
        <end position="691"/>
    </location>
</feature>
<keyword evidence="5 15" id="KW-0732">Signal</keyword>
<gene>
    <name evidence="17" type="ORF">CCAP1982_LOCUS1123</name>
</gene>
<dbReference type="InterPro" id="IPR008139">
    <property type="entry name" value="SaposinB_dom"/>
</dbReference>
<feature type="disulfide bond" evidence="13">
    <location>
        <begin position="398"/>
        <end position="446"/>
    </location>
</feature>
<feature type="binding site" evidence="12">
    <location>
        <position position="331"/>
    </location>
    <ligand>
        <name>Zn(2+)</name>
        <dbReference type="ChEBI" id="CHEBI:29105"/>
        <label>2</label>
    </ligand>
</feature>
<keyword evidence="7 12" id="KW-0862">Zinc</keyword>
<reference evidence="17" key="1">
    <citation type="submission" date="2020-11" db="EMBL/GenBank/DDBJ databases">
        <authorList>
            <person name="Whitehead M."/>
        </authorList>
    </citation>
    <scope>NUCLEOTIDE SEQUENCE</scope>
    <source>
        <strain evidence="17">EGII</strain>
    </source>
</reference>
<evidence type="ECO:0000256" key="1">
    <source>
        <dbReference type="ARBA" id="ARBA00004613"/>
    </source>
</evidence>
<accession>A0A811U490</accession>
<dbReference type="SUPFAM" id="SSF56300">
    <property type="entry name" value="Metallo-dependent phosphatases"/>
    <property type="match status" value="1"/>
</dbReference>
<dbReference type="InterPro" id="IPR029052">
    <property type="entry name" value="Metallo-depent_PP-like"/>
</dbReference>
<evidence type="ECO:0000259" key="16">
    <source>
        <dbReference type="PROSITE" id="PS50015"/>
    </source>
</evidence>
<proteinExistence type="inferred from homology"/>
<feature type="binding site" evidence="12">
    <location>
        <position position="472"/>
    </location>
    <ligand>
        <name>Zn(2+)</name>
        <dbReference type="ChEBI" id="CHEBI:29105"/>
        <label>2</label>
    </ligand>
</feature>
<dbReference type="InterPro" id="IPR011160">
    <property type="entry name" value="Sphingomy_PDE"/>
</dbReference>
<keyword evidence="4 12" id="KW-0479">Metal-binding</keyword>
<comment type="subcellular location">
    <subcellularLocation>
        <location evidence="1">Secreted</location>
    </subcellularLocation>
</comment>
<dbReference type="GO" id="GO:0046872">
    <property type="term" value="F:metal ion binding"/>
    <property type="evidence" value="ECO:0007669"/>
    <property type="project" value="UniProtKB-KW"/>
</dbReference>
<comment type="caution">
    <text evidence="17">The sequence shown here is derived from an EMBL/GenBank/DDBJ whole genome shotgun (WGS) entry which is preliminary data.</text>
</comment>
<evidence type="ECO:0000256" key="2">
    <source>
        <dbReference type="ARBA" id="ARBA00008234"/>
    </source>
</evidence>
<feature type="disulfide bond" evidence="13">
    <location>
        <begin position="234"/>
        <end position="239"/>
    </location>
</feature>
<feature type="binding site" evidence="12">
    <location>
        <position position="291"/>
    </location>
    <ligand>
        <name>Zn(2+)</name>
        <dbReference type="ChEBI" id="CHEBI:29105"/>
        <label>1</label>
    </ligand>
</feature>
<dbReference type="PANTHER" id="PTHR10340">
    <property type="entry name" value="SPHINGOMYELIN PHOSPHODIESTERASE"/>
    <property type="match status" value="1"/>
</dbReference>
<dbReference type="Pfam" id="PF19272">
    <property type="entry name" value="ASMase_C"/>
    <property type="match status" value="1"/>
</dbReference>
<feature type="binding site" evidence="12">
    <location>
        <position position="474"/>
    </location>
    <ligand>
        <name>Zn(2+)</name>
        <dbReference type="ChEBI" id="CHEBI:29105"/>
        <label>1</label>
    </ligand>
</feature>
<feature type="disulfide bond" evidence="13">
    <location>
        <begin position="93"/>
        <end position="177"/>
    </location>
</feature>
<name>A0A811U490_CERCA</name>
<dbReference type="GO" id="GO:0005615">
    <property type="term" value="C:extracellular space"/>
    <property type="evidence" value="ECO:0007669"/>
    <property type="project" value="TreeGrafter"/>
</dbReference>
<dbReference type="SMART" id="SM00741">
    <property type="entry name" value="SapB"/>
    <property type="match status" value="1"/>
</dbReference>
<comment type="similarity">
    <text evidence="2 11">Belongs to the acid sphingomyelinase family.</text>
</comment>
<sequence length="691" mass="77449">MWRLLLSAFLASCVAVHIPGVPQEFTSNDLVLSGISDEIAEKFSQEYINYLKTGVESAALRQISAQLANAHSKKDLFTKELEELSLADQFVACTTCRATVNVGARLFREENGEFTGEGADDKIKSIALDVCLRLQLQTSEVCSNLIDFNFPTVAYIVKYSNIDSRTLCSLFMEFNFCNVKNANYNWTLEIDSDGEAVTAPKSEIPTKNGNELKVLHITDLHYDPLYTPGSLAECDEPQCCQRDVEFIESTKAAGYWGDYRDCDAPWHMLDDAFAQIKAEHTKIDYIYQTGDVVDHMVWGTSVEKNTESLKKVNTRLVEIFPDVPIYPCIGNHEPHPLNLFSPGDVPDGVNTRWLYEQLYEQWSTWLPADTKNTILEGGYYTVSPRVGFRVIALNNNDCYTSNWWLFYDGTNKIPQLQWLHDTLLAAEKAGEYVHILTHIPTGDSTCWSVWAREFNRLVERFRNTISGIFNGHSHKDEMHLYYSANGHAVAVAWNGGALTTYSDRNPNYRLYHVEDESMQVVDHETWIFNLTEANSHGDSKSPNWFKEYEFAAEFTTNLSPAGIDKLLEEMAENPNKLRTLWRYIVTSADPKLNAGCDRACLLGVICRIATTVSTQKTRCEYLRAKLSIALDNENIVTGSTAAPSTSSSPAATTSEGGDTSTEKPGGNGAVSKSISLNFLFVAVLFAVLYNV</sequence>
<feature type="binding site" evidence="12">
    <location>
        <position position="219"/>
    </location>
    <ligand>
        <name>Zn(2+)</name>
        <dbReference type="ChEBI" id="CHEBI:29105"/>
        <label>1</label>
    </ligand>
</feature>
<evidence type="ECO:0000313" key="17">
    <source>
        <dbReference type="EMBL" id="CAD6992253.1"/>
    </source>
</evidence>
<evidence type="ECO:0000313" key="18">
    <source>
        <dbReference type="Proteomes" id="UP000606786"/>
    </source>
</evidence>
<dbReference type="GO" id="GO:0006685">
    <property type="term" value="P:sphingomyelin catabolic process"/>
    <property type="evidence" value="ECO:0007669"/>
    <property type="project" value="UniProtKB-UniRule"/>
</dbReference>
<dbReference type="PANTHER" id="PTHR10340:SF29">
    <property type="entry name" value="SPHINGOMYELIN PHOSPHODIESTERASE"/>
    <property type="match status" value="1"/>
</dbReference>
<organism evidence="17 18">
    <name type="scientific">Ceratitis capitata</name>
    <name type="common">Mediterranean fruit fly</name>
    <name type="synonym">Tephritis capitata</name>
    <dbReference type="NCBI Taxonomy" id="7213"/>
    <lineage>
        <taxon>Eukaryota</taxon>
        <taxon>Metazoa</taxon>
        <taxon>Ecdysozoa</taxon>
        <taxon>Arthropoda</taxon>
        <taxon>Hexapoda</taxon>
        <taxon>Insecta</taxon>
        <taxon>Pterygota</taxon>
        <taxon>Neoptera</taxon>
        <taxon>Endopterygota</taxon>
        <taxon>Diptera</taxon>
        <taxon>Brachycera</taxon>
        <taxon>Muscomorpha</taxon>
        <taxon>Tephritoidea</taxon>
        <taxon>Tephritidae</taxon>
        <taxon>Ceratitis</taxon>
        <taxon>Ceratitis</taxon>
    </lineage>
</organism>
<evidence type="ECO:0000256" key="14">
    <source>
        <dbReference type="SAM" id="MobiDB-lite"/>
    </source>
</evidence>
<dbReference type="GO" id="GO:0016798">
    <property type="term" value="F:hydrolase activity, acting on glycosyl bonds"/>
    <property type="evidence" value="ECO:0007669"/>
    <property type="project" value="UniProtKB-KW"/>
</dbReference>
<dbReference type="PROSITE" id="PS50015">
    <property type="entry name" value="SAP_B"/>
    <property type="match status" value="1"/>
</dbReference>
<dbReference type="InterPro" id="IPR041805">
    <property type="entry name" value="ASMase/PPN1_MPP"/>
</dbReference>
<dbReference type="InterPro" id="IPR004843">
    <property type="entry name" value="Calcineurin-like_PHP"/>
</dbReference>
<feature type="binding site" evidence="12">
    <location>
        <position position="438"/>
    </location>
    <ligand>
        <name>Zn(2+)</name>
        <dbReference type="ChEBI" id="CHEBI:29105"/>
        <label>2</label>
    </ligand>
</feature>
<dbReference type="EC" id="3.1.4.12" evidence="11"/>
<feature type="binding site" evidence="12">
    <location>
        <position position="291"/>
    </location>
    <ligand>
        <name>Zn(2+)</name>
        <dbReference type="ChEBI" id="CHEBI:29105"/>
        <label>2</label>
    </ligand>
</feature>
<feature type="disulfide bond" evidence="13">
    <location>
        <begin position="240"/>
        <end position="262"/>
    </location>
</feature>
<evidence type="ECO:0000256" key="3">
    <source>
        <dbReference type="ARBA" id="ARBA00022525"/>
    </source>
</evidence>
<dbReference type="InterPro" id="IPR045473">
    <property type="entry name" value="ASM_C"/>
</dbReference>
<evidence type="ECO:0000256" key="10">
    <source>
        <dbReference type="ARBA" id="ARBA00047268"/>
    </source>
</evidence>
<dbReference type="CDD" id="cd00842">
    <property type="entry name" value="MPP_ASMase"/>
    <property type="match status" value="1"/>
</dbReference>
<comment type="function">
    <text evidence="11">Converts sphingomyelin to ceramide.</text>
</comment>
<feature type="compositionally biased region" description="Low complexity" evidence="14">
    <location>
        <begin position="639"/>
        <end position="654"/>
    </location>
</feature>
<keyword evidence="8 13" id="KW-1015">Disulfide bond</keyword>
<feature type="region of interest" description="Disordered" evidence="14">
    <location>
        <begin position="639"/>
        <end position="666"/>
    </location>
</feature>
<evidence type="ECO:0000256" key="4">
    <source>
        <dbReference type="ARBA" id="ARBA00022723"/>
    </source>
</evidence>
<evidence type="ECO:0000256" key="6">
    <source>
        <dbReference type="ARBA" id="ARBA00022801"/>
    </source>
</evidence>
<comment type="catalytic activity">
    <reaction evidence="10">
        <text>a sphingomyelin + H2O = phosphocholine + an N-acylsphing-4-enine + H(+)</text>
        <dbReference type="Rhea" id="RHEA:19253"/>
        <dbReference type="ChEBI" id="CHEBI:15377"/>
        <dbReference type="ChEBI" id="CHEBI:15378"/>
        <dbReference type="ChEBI" id="CHEBI:17636"/>
        <dbReference type="ChEBI" id="CHEBI:52639"/>
        <dbReference type="ChEBI" id="CHEBI:295975"/>
        <dbReference type="EC" id="3.1.4.12"/>
    </reaction>
    <physiologicalReaction direction="left-to-right" evidence="10">
        <dbReference type="Rhea" id="RHEA:19254"/>
    </physiologicalReaction>
</comment>
<dbReference type="Pfam" id="PF00149">
    <property type="entry name" value="Metallophos"/>
    <property type="match status" value="1"/>
</dbReference>
<evidence type="ECO:0000256" key="12">
    <source>
        <dbReference type="PIRSR" id="PIRSR000948-1"/>
    </source>
</evidence>
<feature type="binding site" evidence="12">
    <location>
        <position position="221"/>
    </location>
    <ligand>
        <name>Zn(2+)</name>
        <dbReference type="ChEBI" id="CHEBI:29105"/>
        <label>1</label>
    </ligand>
</feature>
<evidence type="ECO:0000256" key="13">
    <source>
        <dbReference type="PIRSR" id="PIRSR000948-2"/>
    </source>
</evidence>
<dbReference type="Gene3D" id="3.60.21.10">
    <property type="match status" value="2"/>
</dbReference>
<dbReference type="OrthoDB" id="282973at2759"/>
<protein>
    <recommendedName>
        <fullName evidence="11">Sphingomyelin phosphodiesterase</fullName>
        <ecNumber evidence="11">3.1.4.12</ecNumber>
    </recommendedName>
</protein>
<dbReference type="GO" id="GO:0061750">
    <property type="term" value="F:acid sphingomyelin phosphodiesterase activity"/>
    <property type="evidence" value="ECO:0007669"/>
    <property type="project" value="TreeGrafter"/>
</dbReference>